<dbReference type="PANTHER" id="PTHR13683">
    <property type="entry name" value="ASPARTYL PROTEASES"/>
    <property type="match status" value="1"/>
</dbReference>
<keyword evidence="6" id="KW-1185">Reference proteome</keyword>
<gene>
    <name evidence="5" type="ORF">LUZ63_009297</name>
</gene>
<dbReference type="PRINTS" id="PR00792">
    <property type="entry name" value="PEPSIN"/>
</dbReference>
<reference evidence="5" key="1">
    <citation type="journal article" date="2022" name="Cell">
        <title>Repeat-based holocentromeres influence genome architecture and karyotype evolution.</title>
        <authorList>
            <person name="Hofstatter P.G."/>
            <person name="Thangavel G."/>
            <person name="Lux T."/>
            <person name="Neumann P."/>
            <person name="Vondrak T."/>
            <person name="Novak P."/>
            <person name="Zhang M."/>
            <person name="Costa L."/>
            <person name="Castellani M."/>
            <person name="Scott A."/>
            <person name="Toegelov H."/>
            <person name="Fuchs J."/>
            <person name="Mata-Sucre Y."/>
            <person name="Dias Y."/>
            <person name="Vanzela A.L.L."/>
            <person name="Huettel B."/>
            <person name="Almeida C.C.S."/>
            <person name="Simkova H."/>
            <person name="Souza G."/>
            <person name="Pedrosa-Harand A."/>
            <person name="Macas J."/>
            <person name="Mayer K.F.X."/>
            <person name="Houben A."/>
            <person name="Marques A."/>
        </authorList>
    </citation>
    <scope>NUCLEOTIDE SEQUENCE</scope>
    <source>
        <strain evidence="5">RhyBre1mFocal</strain>
    </source>
</reference>
<feature type="signal peptide" evidence="3">
    <location>
        <begin position="1"/>
        <end position="22"/>
    </location>
</feature>
<dbReference type="PANTHER" id="PTHR13683:SF232">
    <property type="entry name" value="OS09G0542100 PROTEIN"/>
    <property type="match status" value="1"/>
</dbReference>
<evidence type="ECO:0000256" key="2">
    <source>
        <dbReference type="PIRSR" id="PIRSR601461-1"/>
    </source>
</evidence>
<dbReference type="Gene3D" id="2.40.70.10">
    <property type="entry name" value="Acid Proteases"/>
    <property type="match status" value="2"/>
</dbReference>
<dbReference type="InterPro" id="IPR001461">
    <property type="entry name" value="Aspartic_peptidase_A1"/>
</dbReference>
<dbReference type="Pfam" id="PF14543">
    <property type="entry name" value="TAXi_N"/>
    <property type="match status" value="1"/>
</dbReference>
<dbReference type="OrthoDB" id="2747330at2759"/>
<dbReference type="EMBL" id="JAMQYH010000003">
    <property type="protein sequence ID" value="KAJ1692599.1"/>
    <property type="molecule type" value="Genomic_DNA"/>
</dbReference>
<dbReference type="GO" id="GO:0004190">
    <property type="term" value="F:aspartic-type endopeptidase activity"/>
    <property type="evidence" value="ECO:0007669"/>
    <property type="project" value="InterPro"/>
</dbReference>
<feature type="active site" evidence="2">
    <location>
        <position position="328"/>
    </location>
</feature>
<evidence type="ECO:0000313" key="6">
    <source>
        <dbReference type="Proteomes" id="UP001151287"/>
    </source>
</evidence>
<feature type="domain" description="Peptidase A1" evidence="4">
    <location>
        <begin position="101"/>
        <end position="446"/>
    </location>
</feature>
<feature type="active site" evidence="2">
    <location>
        <position position="119"/>
    </location>
</feature>
<protein>
    <recommendedName>
        <fullName evidence="4">Peptidase A1 domain-containing protein</fullName>
    </recommendedName>
</protein>
<evidence type="ECO:0000256" key="3">
    <source>
        <dbReference type="SAM" id="SignalP"/>
    </source>
</evidence>
<dbReference type="CDD" id="cd05471">
    <property type="entry name" value="pepsin_like"/>
    <property type="match status" value="1"/>
</dbReference>
<organism evidence="5 6">
    <name type="scientific">Rhynchospora breviuscula</name>
    <dbReference type="NCBI Taxonomy" id="2022672"/>
    <lineage>
        <taxon>Eukaryota</taxon>
        <taxon>Viridiplantae</taxon>
        <taxon>Streptophyta</taxon>
        <taxon>Embryophyta</taxon>
        <taxon>Tracheophyta</taxon>
        <taxon>Spermatophyta</taxon>
        <taxon>Magnoliopsida</taxon>
        <taxon>Liliopsida</taxon>
        <taxon>Poales</taxon>
        <taxon>Cyperaceae</taxon>
        <taxon>Cyperoideae</taxon>
        <taxon>Rhynchosporeae</taxon>
        <taxon>Rhynchospora</taxon>
    </lineage>
</organism>
<proteinExistence type="inferred from homology"/>
<comment type="similarity">
    <text evidence="1">Belongs to the peptidase A1 family.</text>
</comment>
<evidence type="ECO:0000313" key="5">
    <source>
        <dbReference type="EMBL" id="KAJ1692599.1"/>
    </source>
</evidence>
<dbReference type="Proteomes" id="UP001151287">
    <property type="component" value="Unassembled WGS sequence"/>
</dbReference>
<dbReference type="AlphaFoldDB" id="A0A9Q0CFK7"/>
<dbReference type="SUPFAM" id="SSF50630">
    <property type="entry name" value="Acid proteases"/>
    <property type="match status" value="1"/>
</dbReference>
<dbReference type="InterPro" id="IPR034164">
    <property type="entry name" value="Pepsin-like_dom"/>
</dbReference>
<name>A0A9Q0CFK7_9POAL</name>
<comment type="caution">
    <text evidence="5">The sequence shown here is derived from an EMBL/GenBank/DDBJ whole genome shotgun (WGS) entry which is preliminary data.</text>
</comment>
<keyword evidence="3" id="KW-0732">Signal</keyword>
<sequence>MMSYSSASILLLLATALTSCYANNLGLDFHHRFSDKVREWTDSRGLPPAWNPEEAPHGSVEYYRALLKHDLHRHRGRSLAAGELYAFARGNKTYEYLGNLHYAFVDLGSPSQIFLVALDTGSYLFWVPCNCKQCAPTSDSSYGNITFRNYNLSASTTSKTISCSSNQCFTDSSTTCSSKTADCTYTIKYGSGNYSSSSSGIIVQDYLYLTKEGTTSNVFYIPILFGCGEVQTGDLLNGGAPNGLMGLSSSNISVPSMIAYNAAISITNSFSMCFGKDGYGRLNFGDKGSKDQNETSLNSNPSAHYNISLTEVIVGTTTNKLSFNAIVDSGTSYSGFTDSIYMKLATSFSAQVSEQRINISGIPFEYCFEISANQANTKIPSVSFATQGGSTFRALYPTVPIYDENTKTQFAYCLGIIQYDINIIGENFLVGQRIVFDIEKQVLGWKPYNCYS</sequence>
<dbReference type="InterPro" id="IPR021109">
    <property type="entry name" value="Peptidase_aspartic_dom_sf"/>
</dbReference>
<evidence type="ECO:0000259" key="4">
    <source>
        <dbReference type="PROSITE" id="PS51767"/>
    </source>
</evidence>
<dbReference type="InterPro" id="IPR032799">
    <property type="entry name" value="TAXi_C"/>
</dbReference>
<dbReference type="InterPro" id="IPR032861">
    <property type="entry name" value="TAXi_N"/>
</dbReference>
<dbReference type="GO" id="GO:0006508">
    <property type="term" value="P:proteolysis"/>
    <property type="evidence" value="ECO:0007669"/>
    <property type="project" value="InterPro"/>
</dbReference>
<accession>A0A9Q0CFK7</accession>
<dbReference type="FunFam" id="2.40.70.10:FF:000014">
    <property type="entry name" value="Aspartyl protease family protein 1"/>
    <property type="match status" value="1"/>
</dbReference>
<evidence type="ECO:0000256" key="1">
    <source>
        <dbReference type="ARBA" id="ARBA00007447"/>
    </source>
</evidence>
<feature type="chain" id="PRO_5040408428" description="Peptidase A1 domain-containing protein" evidence="3">
    <location>
        <begin position="23"/>
        <end position="452"/>
    </location>
</feature>
<dbReference type="PROSITE" id="PS51767">
    <property type="entry name" value="PEPTIDASE_A1"/>
    <property type="match status" value="1"/>
</dbReference>
<dbReference type="InterPro" id="IPR033121">
    <property type="entry name" value="PEPTIDASE_A1"/>
</dbReference>
<dbReference type="Pfam" id="PF14541">
    <property type="entry name" value="TAXi_C"/>
    <property type="match status" value="1"/>
</dbReference>